<comment type="caution">
    <text evidence="7">The sequence shown here is derived from an EMBL/GenBank/DDBJ whole genome shotgun (WGS) entry which is preliminary data.</text>
</comment>
<protein>
    <recommendedName>
        <fullName evidence="6">ABC transporter domain-containing protein</fullName>
    </recommendedName>
</protein>
<keyword evidence="4" id="KW-0067">ATP-binding</keyword>
<dbReference type="EMBL" id="BARS01038115">
    <property type="protein sequence ID" value="GAG18919.1"/>
    <property type="molecule type" value="Genomic_DNA"/>
</dbReference>
<dbReference type="InterPro" id="IPR017871">
    <property type="entry name" value="ABC_transporter-like_CS"/>
</dbReference>
<dbReference type="GO" id="GO:0015658">
    <property type="term" value="F:branched-chain amino acid transmembrane transporter activity"/>
    <property type="evidence" value="ECO:0007669"/>
    <property type="project" value="TreeGrafter"/>
</dbReference>
<name>X0VKV1_9ZZZZ</name>
<evidence type="ECO:0000256" key="5">
    <source>
        <dbReference type="ARBA" id="ARBA00022970"/>
    </source>
</evidence>
<keyword evidence="3" id="KW-0547">Nucleotide-binding</keyword>
<comment type="similarity">
    <text evidence="1">Belongs to the ABC transporter superfamily.</text>
</comment>
<dbReference type="InterPro" id="IPR003593">
    <property type="entry name" value="AAA+_ATPase"/>
</dbReference>
<dbReference type="GO" id="GO:0005524">
    <property type="term" value="F:ATP binding"/>
    <property type="evidence" value="ECO:0007669"/>
    <property type="project" value="UniProtKB-KW"/>
</dbReference>
<reference evidence="7" key="1">
    <citation type="journal article" date="2014" name="Front. Microbiol.">
        <title>High frequency of phylogenetically diverse reductive dehalogenase-homologous genes in deep subseafloor sedimentary metagenomes.</title>
        <authorList>
            <person name="Kawai M."/>
            <person name="Futagami T."/>
            <person name="Toyoda A."/>
            <person name="Takaki Y."/>
            <person name="Nishi S."/>
            <person name="Hori S."/>
            <person name="Arai W."/>
            <person name="Tsubouchi T."/>
            <person name="Morono Y."/>
            <person name="Uchiyama I."/>
            <person name="Ito T."/>
            <person name="Fujiyama A."/>
            <person name="Inagaki F."/>
            <person name="Takami H."/>
        </authorList>
    </citation>
    <scope>NUCLEOTIDE SEQUENCE</scope>
    <source>
        <strain evidence="7">Expedition CK06-06</strain>
    </source>
</reference>
<dbReference type="SMART" id="SM00382">
    <property type="entry name" value="AAA"/>
    <property type="match status" value="1"/>
</dbReference>
<dbReference type="InterPro" id="IPR003439">
    <property type="entry name" value="ABC_transporter-like_ATP-bd"/>
</dbReference>
<dbReference type="PANTHER" id="PTHR43820">
    <property type="entry name" value="HIGH-AFFINITY BRANCHED-CHAIN AMINO ACID TRANSPORT ATP-BINDING PROTEIN LIVF"/>
    <property type="match status" value="1"/>
</dbReference>
<sequence length="235" mass="25760">LELEGVDTYYGSIQALYDINITIYNGELACLLGGNASGKSTILKTILGVCNIKKGVVKLNGERIDGKPTKIIIAKGVAIVPENRRIFPRLTVLENMEMGAYLRRDRDQVKRDIDRMLGLFPQLKERLYKPGVTLSGGEQQMLAMARALLSNPKILLMDEPSMGLAPLLVDNQFELIQTVNQRGTTVFVVEQNASMALSIADRGYVLQTGSIVLADTAQGLLNNEMMQKAYLGGEA</sequence>
<organism evidence="7">
    <name type="scientific">marine sediment metagenome</name>
    <dbReference type="NCBI Taxonomy" id="412755"/>
    <lineage>
        <taxon>unclassified sequences</taxon>
        <taxon>metagenomes</taxon>
        <taxon>ecological metagenomes</taxon>
    </lineage>
</organism>
<evidence type="ECO:0000313" key="7">
    <source>
        <dbReference type="EMBL" id="GAG18919.1"/>
    </source>
</evidence>
<gene>
    <name evidence="7" type="ORF">S01H1_58352</name>
</gene>
<proteinExistence type="inferred from homology"/>
<dbReference type="InterPro" id="IPR027417">
    <property type="entry name" value="P-loop_NTPase"/>
</dbReference>
<dbReference type="AlphaFoldDB" id="X0VKV1"/>
<dbReference type="CDD" id="cd03224">
    <property type="entry name" value="ABC_TM1139_LivF_branched"/>
    <property type="match status" value="1"/>
</dbReference>
<accession>X0VKV1</accession>
<dbReference type="Gene3D" id="3.40.50.300">
    <property type="entry name" value="P-loop containing nucleotide triphosphate hydrolases"/>
    <property type="match status" value="1"/>
</dbReference>
<evidence type="ECO:0000259" key="6">
    <source>
        <dbReference type="PROSITE" id="PS50893"/>
    </source>
</evidence>
<evidence type="ECO:0000256" key="3">
    <source>
        <dbReference type="ARBA" id="ARBA00022741"/>
    </source>
</evidence>
<evidence type="ECO:0000256" key="1">
    <source>
        <dbReference type="ARBA" id="ARBA00005417"/>
    </source>
</evidence>
<dbReference type="GO" id="GO:0015807">
    <property type="term" value="P:L-amino acid transport"/>
    <property type="evidence" value="ECO:0007669"/>
    <property type="project" value="TreeGrafter"/>
</dbReference>
<evidence type="ECO:0000256" key="2">
    <source>
        <dbReference type="ARBA" id="ARBA00022448"/>
    </source>
</evidence>
<evidence type="ECO:0000256" key="4">
    <source>
        <dbReference type="ARBA" id="ARBA00022840"/>
    </source>
</evidence>
<dbReference type="SUPFAM" id="SSF52540">
    <property type="entry name" value="P-loop containing nucleoside triphosphate hydrolases"/>
    <property type="match status" value="1"/>
</dbReference>
<dbReference type="PROSITE" id="PS00211">
    <property type="entry name" value="ABC_TRANSPORTER_1"/>
    <property type="match status" value="1"/>
</dbReference>
<feature type="domain" description="ABC transporter" evidence="6">
    <location>
        <begin position="1"/>
        <end position="233"/>
    </location>
</feature>
<feature type="non-terminal residue" evidence="7">
    <location>
        <position position="1"/>
    </location>
</feature>
<dbReference type="PANTHER" id="PTHR43820:SF4">
    <property type="entry name" value="HIGH-AFFINITY BRANCHED-CHAIN AMINO ACID TRANSPORT ATP-BINDING PROTEIN LIVF"/>
    <property type="match status" value="1"/>
</dbReference>
<dbReference type="GO" id="GO:0016887">
    <property type="term" value="F:ATP hydrolysis activity"/>
    <property type="evidence" value="ECO:0007669"/>
    <property type="project" value="InterPro"/>
</dbReference>
<dbReference type="PROSITE" id="PS50893">
    <property type="entry name" value="ABC_TRANSPORTER_2"/>
    <property type="match status" value="1"/>
</dbReference>
<dbReference type="Pfam" id="PF00005">
    <property type="entry name" value="ABC_tran"/>
    <property type="match status" value="1"/>
</dbReference>
<keyword evidence="5" id="KW-0029">Amino-acid transport</keyword>
<dbReference type="InterPro" id="IPR052156">
    <property type="entry name" value="BCAA_Transport_ATP-bd_LivF"/>
</dbReference>
<keyword evidence="2" id="KW-0813">Transport</keyword>